<dbReference type="EMBL" id="SAUZ01000015">
    <property type="protein sequence ID" value="RWR19498.1"/>
    <property type="molecule type" value="Genomic_DNA"/>
</dbReference>
<comment type="caution">
    <text evidence="2">The sequence shown here is derived from an EMBL/GenBank/DDBJ whole genome shotgun (WGS) entry which is preliminary data.</text>
</comment>
<dbReference type="Proteomes" id="UP000284476">
    <property type="component" value="Unassembled WGS sequence"/>
</dbReference>
<dbReference type="Pfam" id="PF20109">
    <property type="entry name" value="Trans_reg_dom"/>
    <property type="match status" value="1"/>
</dbReference>
<evidence type="ECO:0000313" key="2">
    <source>
        <dbReference type="EMBL" id="RWR19498.1"/>
    </source>
</evidence>
<sequence length="73" mass="8623">MLSIDWRASAAYDHTKIIPAAGFAWDYLRRNDDYHRDFRAIVRKKEPSMDRLDAFTRRWGVRFPARSEHPAGS</sequence>
<evidence type="ECO:0000259" key="1">
    <source>
        <dbReference type="Pfam" id="PF20109"/>
    </source>
</evidence>
<dbReference type="AlphaFoldDB" id="A0A443JG83"/>
<gene>
    <name evidence="2" type="ORF">D2T30_13295</name>
</gene>
<dbReference type="InterPro" id="IPR045465">
    <property type="entry name" value="Trans_reg_dom"/>
</dbReference>
<evidence type="ECO:0000313" key="3">
    <source>
        <dbReference type="Proteomes" id="UP000284476"/>
    </source>
</evidence>
<feature type="domain" description="Transcriptional regulator-like" evidence="1">
    <location>
        <begin position="5"/>
        <end position="64"/>
    </location>
</feature>
<proteinExistence type="predicted"/>
<accession>A0A443JG83</accession>
<dbReference type="RefSeq" id="WP_128209254.1">
    <property type="nucleotide sequence ID" value="NZ_JBHRSO010000063.1"/>
</dbReference>
<reference evidence="2 3" key="1">
    <citation type="submission" date="2019-01" db="EMBL/GenBank/DDBJ databases">
        <title>Sinorhodobacter populi sp. nov. isolated from the symptomatic bark tissue of Populus euramericana canker.</title>
        <authorList>
            <person name="Xu G."/>
        </authorList>
    </citation>
    <scope>NUCLEOTIDE SEQUENCE [LARGE SCALE GENOMIC DNA]</scope>
    <source>
        <strain evidence="2 3">SK2B-1</strain>
    </source>
</reference>
<name>A0A443JG83_9RHOB</name>
<organism evidence="2 3">
    <name type="scientific">Paenirhodobacter populi</name>
    <dbReference type="NCBI Taxonomy" id="2306993"/>
    <lineage>
        <taxon>Bacteria</taxon>
        <taxon>Pseudomonadati</taxon>
        <taxon>Pseudomonadota</taxon>
        <taxon>Alphaproteobacteria</taxon>
        <taxon>Rhodobacterales</taxon>
        <taxon>Rhodobacter group</taxon>
        <taxon>Paenirhodobacter</taxon>
    </lineage>
</organism>
<protein>
    <recommendedName>
        <fullName evidence="1">Transcriptional regulator-like domain-containing protein</fullName>
    </recommendedName>
</protein>